<comment type="similarity">
    <text evidence="1">Belongs to the universal stress protein A family.</text>
</comment>
<keyword evidence="4" id="KW-1185">Reference proteome</keyword>
<organism evidence="3 4">
    <name type="scientific">Pararhizobium antarcticum</name>
    <dbReference type="NCBI Taxonomy" id="1798805"/>
    <lineage>
        <taxon>Bacteria</taxon>
        <taxon>Pseudomonadati</taxon>
        <taxon>Pseudomonadota</taxon>
        <taxon>Alphaproteobacteria</taxon>
        <taxon>Hyphomicrobiales</taxon>
        <taxon>Rhizobiaceae</taxon>
        <taxon>Rhizobium/Agrobacterium group</taxon>
        <taxon>Pararhizobium</taxon>
    </lineage>
</organism>
<evidence type="ECO:0000259" key="2">
    <source>
        <dbReference type="Pfam" id="PF00582"/>
    </source>
</evidence>
<protein>
    <submittedName>
        <fullName evidence="3">Universal stress protein</fullName>
    </submittedName>
</protein>
<dbReference type="EMBL" id="LSRP01000096">
    <property type="protein sequence ID" value="OJF95120.1"/>
    <property type="molecule type" value="Genomic_DNA"/>
</dbReference>
<dbReference type="PANTHER" id="PTHR46268:SF15">
    <property type="entry name" value="UNIVERSAL STRESS PROTEIN HP_0031"/>
    <property type="match status" value="1"/>
</dbReference>
<reference evidence="3 4" key="1">
    <citation type="submission" date="2016-02" db="EMBL/GenBank/DDBJ databases">
        <title>Genome sequencing of a beta-galactosidase producing bacteria Rhizobium sp. 59.</title>
        <authorList>
            <person name="Wang D."/>
            <person name="Kot W."/>
            <person name="Qin Y."/>
            <person name="Hansen L."/>
            <person name="Naqvi K."/>
            <person name="Rensing C."/>
        </authorList>
    </citation>
    <scope>NUCLEOTIDE SEQUENCE [LARGE SCALE GENOMIC DNA]</scope>
    <source>
        <strain evidence="3 4">59</strain>
    </source>
</reference>
<dbReference type="OrthoDB" id="9804721at2"/>
<dbReference type="InterPro" id="IPR006016">
    <property type="entry name" value="UspA"/>
</dbReference>
<dbReference type="Pfam" id="PF00582">
    <property type="entry name" value="Usp"/>
    <property type="match status" value="1"/>
</dbReference>
<dbReference type="CDD" id="cd00293">
    <property type="entry name" value="USP-like"/>
    <property type="match status" value="1"/>
</dbReference>
<name>A0A657LRS6_9HYPH</name>
<dbReference type="PANTHER" id="PTHR46268">
    <property type="entry name" value="STRESS RESPONSE PROTEIN NHAX"/>
    <property type="match status" value="1"/>
</dbReference>
<dbReference type="Gene3D" id="3.40.50.12370">
    <property type="match status" value="1"/>
</dbReference>
<dbReference type="SUPFAM" id="SSF52402">
    <property type="entry name" value="Adenine nucleotide alpha hydrolases-like"/>
    <property type="match status" value="1"/>
</dbReference>
<feature type="domain" description="UspA" evidence="2">
    <location>
        <begin position="153"/>
        <end position="277"/>
    </location>
</feature>
<dbReference type="AlphaFoldDB" id="A0A657LRS6"/>
<evidence type="ECO:0000313" key="4">
    <source>
        <dbReference type="Proteomes" id="UP000182661"/>
    </source>
</evidence>
<dbReference type="InterPro" id="IPR006015">
    <property type="entry name" value="Universal_stress_UspA"/>
</dbReference>
<evidence type="ECO:0000256" key="1">
    <source>
        <dbReference type="ARBA" id="ARBA00008791"/>
    </source>
</evidence>
<dbReference type="Proteomes" id="UP000182661">
    <property type="component" value="Unassembled WGS sequence"/>
</dbReference>
<comment type="caution">
    <text evidence="3">The sequence shown here is derived from an EMBL/GenBank/DDBJ whole genome shotgun (WGS) entry which is preliminary data.</text>
</comment>
<accession>A0A657LRS6</accession>
<sequence>MSYKSILAIVGVDQDARDLQVAVELCRELDAHLSVVVAQLAPPPPMGDAGIIATVWLEQSRAEQDRLEADVVRLNMLLSQTGISFSAEGMFGPMANAGDDLGERARYSDLTIIGAALKFDPDLKSRAVDGCLFNSARPILLMPETGTASLRPKTVMIAWDSSLEAARAVGAALDLIIQAETVHVVLVDPKAATRENGEEPGADIARYLARYSDAVSIDRIPSMGRPVAEVLQQHAADISAGVVVMGAYGHSRIRERIFGGATRSMIEGVAVPVFMVH</sequence>
<gene>
    <name evidence="3" type="ORF">AX760_04680</name>
</gene>
<dbReference type="PRINTS" id="PR01438">
    <property type="entry name" value="UNVRSLSTRESS"/>
</dbReference>
<dbReference type="RefSeq" id="WP_071834023.1">
    <property type="nucleotide sequence ID" value="NZ_LSRP01000096.1"/>
</dbReference>
<proteinExistence type="inferred from homology"/>
<evidence type="ECO:0000313" key="3">
    <source>
        <dbReference type="EMBL" id="OJF95120.1"/>
    </source>
</evidence>